<dbReference type="EMBL" id="ML769488">
    <property type="protein sequence ID" value="KAE9398078.1"/>
    <property type="molecule type" value="Genomic_DNA"/>
</dbReference>
<proteinExistence type="predicted"/>
<sequence length="166" mass="18926">MAEWAMIFVESMGLNTTYPSSPQTAIQLVRGLDRLNFNNMPAYLVQRLQDPNLLQEFDALRQAVNQDGVYALYPDADLNPGNAPDQARETIDQLSIQEQRTIIEGLLREELQSTQNSPWGLFGGNQWLNPFKVQDPTHFWGIIHLSNNKWTKGGVQFLQNLICKHT</sequence>
<name>A0A6A4HKU1_9AGAR</name>
<organism evidence="1 2">
    <name type="scientific">Gymnopus androsaceus JB14</name>
    <dbReference type="NCBI Taxonomy" id="1447944"/>
    <lineage>
        <taxon>Eukaryota</taxon>
        <taxon>Fungi</taxon>
        <taxon>Dikarya</taxon>
        <taxon>Basidiomycota</taxon>
        <taxon>Agaricomycotina</taxon>
        <taxon>Agaricomycetes</taxon>
        <taxon>Agaricomycetidae</taxon>
        <taxon>Agaricales</taxon>
        <taxon>Marasmiineae</taxon>
        <taxon>Omphalotaceae</taxon>
        <taxon>Gymnopus</taxon>
    </lineage>
</organism>
<evidence type="ECO:0000313" key="1">
    <source>
        <dbReference type="EMBL" id="KAE9398078.1"/>
    </source>
</evidence>
<dbReference type="Proteomes" id="UP000799118">
    <property type="component" value="Unassembled WGS sequence"/>
</dbReference>
<reference evidence="1" key="1">
    <citation type="journal article" date="2019" name="Environ. Microbiol.">
        <title>Fungal ecological strategies reflected in gene transcription - a case study of two litter decomposers.</title>
        <authorList>
            <person name="Barbi F."/>
            <person name="Kohler A."/>
            <person name="Barry K."/>
            <person name="Baskaran P."/>
            <person name="Daum C."/>
            <person name="Fauchery L."/>
            <person name="Ihrmark K."/>
            <person name="Kuo A."/>
            <person name="LaButti K."/>
            <person name="Lipzen A."/>
            <person name="Morin E."/>
            <person name="Grigoriev I.V."/>
            <person name="Henrissat B."/>
            <person name="Lindahl B."/>
            <person name="Martin F."/>
        </authorList>
    </citation>
    <scope>NUCLEOTIDE SEQUENCE</scope>
    <source>
        <strain evidence="1">JB14</strain>
    </source>
</reference>
<accession>A0A6A4HKU1</accession>
<evidence type="ECO:0000313" key="2">
    <source>
        <dbReference type="Proteomes" id="UP000799118"/>
    </source>
</evidence>
<keyword evidence="2" id="KW-1185">Reference proteome</keyword>
<gene>
    <name evidence="1" type="ORF">BT96DRAFT_940479</name>
</gene>
<protein>
    <submittedName>
        <fullName evidence="1">Uncharacterized protein</fullName>
    </submittedName>
</protein>
<dbReference type="AlphaFoldDB" id="A0A6A4HKU1"/>